<accession>A0ABQ4ULQ9</accession>
<gene>
    <name evidence="1" type="ORF">LNAOJCKE_5188</name>
</gene>
<evidence type="ECO:0000313" key="2">
    <source>
        <dbReference type="Proteomes" id="UP001055039"/>
    </source>
</evidence>
<sequence>MRRPLVAIVIGAVLSLGLVAQTSLDTFWRQPDGTRLQGTVLNCATGEGRRAVPCGGGFAPMTVIATPFVRSGNGDPIIFSGVTTTAKQFAISKPADATSYRFVNPCNVDVRIRRVASMSESVTLTTGTRFLARSSETLGTSDPQFVSIIATAAPASDCAPELQYGRGG</sequence>
<reference evidence="1" key="1">
    <citation type="journal article" date="2021" name="Front. Microbiol.">
        <title>Comprehensive Comparative Genomics and Phenotyping of Methylobacterium Species.</title>
        <authorList>
            <person name="Alessa O."/>
            <person name="Ogura Y."/>
            <person name="Fujitani Y."/>
            <person name="Takami H."/>
            <person name="Hayashi T."/>
            <person name="Sahin N."/>
            <person name="Tani A."/>
        </authorList>
    </citation>
    <scope>NUCLEOTIDE SEQUENCE</scope>
    <source>
        <strain evidence="1">NBRC 15686</strain>
    </source>
</reference>
<dbReference type="Proteomes" id="UP001055039">
    <property type="component" value="Unassembled WGS sequence"/>
</dbReference>
<dbReference type="EMBL" id="BPRC01000038">
    <property type="protein sequence ID" value="GJE67953.1"/>
    <property type="molecule type" value="Genomic_DNA"/>
</dbReference>
<organism evidence="1 2">
    <name type="scientific">Methylorubrum aminovorans</name>
    <dbReference type="NCBI Taxonomy" id="269069"/>
    <lineage>
        <taxon>Bacteria</taxon>
        <taxon>Pseudomonadati</taxon>
        <taxon>Pseudomonadota</taxon>
        <taxon>Alphaproteobacteria</taxon>
        <taxon>Hyphomicrobiales</taxon>
        <taxon>Methylobacteriaceae</taxon>
        <taxon>Methylorubrum</taxon>
    </lineage>
</organism>
<comment type="caution">
    <text evidence="1">The sequence shown here is derived from an EMBL/GenBank/DDBJ whole genome shotgun (WGS) entry which is preliminary data.</text>
</comment>
<proteinExistence type="predicted"/>
<dbReference type="RefSeq" id="WP_238228833.1">
    <property type="nucleotide sequence ID" value="NZ_BAAADH010000054.1"/>
</dbReference>
<evidence type="ECO:0008006" key="3">
    <source>
        <dbReference type="Google" id="ProtNLM"/>
    </source>
</evidence>
<protein>
    <recommendedName>
        <fullName evidence="3">Secreted protein</fullName>
    </recommendedName>
</protein>
<evidence type="ECO:0000313" key="1">
    <source>
        <dbReference type="EMBL" id="GJE67953.1"/>
    </source>
</evidence>
<name>A0ABQ4ULQ9_9HYPH</name>
<reference evidence="1" key="2">
    <citation type="submission" date="2021-08" db="EMBL/GenBank/DDBJ databases">
        <authorList>
            <person name="Tani A."/>
            <person name="Ola A."/>
            <person name="Ogura Y."/>
            <person name="Katsura K."/>
            <person name="Hayashi T."/>
        </authorList>
    </citation>
    <scope>NUCLEOTIDE SEQUENCE</scope>
    <source>
        <strain evidence="1">NBRC 15686</strain>
    </source>
</reference>
<keyword evidence="2" id="KW-1185">Reference proteome</keyword>